<dbReference type="SUPFAM" id="SSF56112">
    <property type="entry name" value="Protein kinase-like (PK-like)"/>
    <property type="match status" value="1"/>
</dbReference>
<feature type="repeat" description="WD" evidence="7">
    <location>
        <begin position="1020"/>
        <end position="1055"/>
    </location>
</feature>
<dbReference type="SMART" id="SM00220">
    <property type="entry name" value="S_TKc"/>
    <property type="match status" value="1"/>
</dbReference>
<evidence type="ECO:0000256" key="4">
    <source>
        <dbReference type="ARBA" id="ARBA00022741"/>
    </source>
</evidence>
<dbReference type="CDD" id="cd14014">
    <property type="entry name" value="STKc_PknB_like"/>
    <property type="match status" value="1"/>
</dbReference>
<dbReference type="PROSITE" id="PS00108">
    <property type="entry name" value="PROTEIN_KINASE_ST"/>
    <property type="match status" value="1"/>
</dbReference>
<evidence type="ECO:0000256" key="1">
    <source>
        <dbReference type="ARBA" id="ARBA00022574"/>
    </source>
</evidence>
<name>A0ABX5Y2C5_9BACT</name>
<dbReference type="EMBL" id="CP036432">
    <property type="protein sequence ID" value="QDV88433.1"/>
    <property type="molecule type" value="Genomic_DNA"/>
</dbReference>
<dbReference type="GO" id="GO:0004674">
    <property type="term" value="F:protein serine/threonine kinase activity"/>
    <property type="evidence" value="ECO:0007669"/>
    <property type="project" value="UniProtKB-EC"/>
</dbReference>
<dbReference type="PROSITE" id="PS50011">
    <property type="entry name" value="PROTEIN_KINASE_DOM"/>
    <property type="match status" value="1"/>
</dbReference>
<feature type="coiled-coil region" evidence="9">
    <location>
        <begin position="395"/>
        <end position="429"/>
    </location>
</feature>
<evidence type="ECO:0000256" key="10">
    <source>
        <dbReference type="SAM" id="MobiDB-lite"/>
    </source>
</evidence>
<keyword evidence="4 8" id="KW-0547">Nucleotide-binding</keyword>
<evidence type="ECO:0000256" key="2">
    <source>
        <dbReference type="ARBA" id="ARBA00022679"/>
    </source>
</evidence>
<evidence type="ECO:0000256" key="9">
    <source>
        <dbReference type="SAM" id="Coils"/>
    </source>
</evidence>
<dbReference type="PROSITE" id="PS50082">
    <property type="entry name" value="WD_REPEATS_2"/>
    <property type="match status" value="2"/>
</dbReference>
<evidence type="ECO:0000256" key="8">
    <source>
        <dbReference type="PROSITE-ProRule" id="PRU10141"/>
    </source>
</evidence>
<dbReference type="InterPro" id="IPR000719">
    <property type="entry name" value="Prot_kinase_dom"/>
</dbReference>
<dbReference type="Gene3D" id="2.130.10.10">
    <property type="entry name" value="YVTN repeat-like/Quinoprotein amine dehydrogenase"/>
    <property type="match status" value="4"/>
</dbReference>
<evidence type="ECO:0000256" key="5">
    <source>
        <dbReference type="ARBA" id="ARBA00022777"/>
    </source>
</evidence>
<keyword evidence="6 8" id="KW-0067">ATP-binding</keyword>
<dbReference type="PANTHER" id="PTHR43289:SF6">
    <property type="entry name" value="SERINE_THREONINE-PROTEIN KINASE NEKL-3"/>
    <property type="match status" value="1"/>
</dbReference>
<dbReference type="SMART" id="SM00320">
    <property type="entry name" value="WD40"/>
    <property type="match status" value="9"/>
</dbReference>
<organism evidence="12 13">
    <name type="scientific">Stieleria magnilauensis</name>
    <dbReference type="NCBI Taxonomy" id="2527963"/>
    <lineage>
        <taxon>Bacteria</taxon>
        <taxon>Pseudomonadati</taxon>
        <taxon>Planctomycetota</taxon>
        <taxon>Planctomycetia</taxon>
        <taxon>Pirellulales</taxon>
        <taxon>Pirellulaceae</taxon>
        <taxon>Stieleria</taxon>
    </lineage>
</organism>
<protein>
    <submittedName>
        <fullName evidence="12">Serine/threonine-protein kinase PknB</fullName>
        <ecNumber evidence="12">2.7.11.1</ecNumber>
    </submittedName>
</protein>
<keyword evidence="3" id="KW-0677">Repeat</keyword>
<dbReference type="PANTHER" id="PTHR43289">
    <property type="entry name" value="MITOGEN-ACTIVATED PROTEIN KINASE KINASE KINASE 20-RELATED"/>
    <property type="match status" value="1"/>
</dbReference>
<dbReference type="InterPro" id="IPR036322">
    <property type="entry name" value="WD40_repeat_dom_sf"/>
</dbReference>
<feature type="binding site" evidence="8">
    <location>
        <position position="107"/>
    </location>
    <ligand>
        <name>ATP</name>
        <dbReference type="ChEBI" id="CHEBI:30616"/>
    </ligand>
</feature>
<dbReference type="PROSITE" id="PS50294">
    <property type="entry name" value="WD_REPEATS_REGION"/>
    <property type="match status" value="1"/>
</dbReference>
<dbReference type="Gene3D" id="3.30.200.20">
    <property type="entry name" value="Phosphorylase Kinase, domain 1"/>
    <property type="match status" value="1"/>
</dbReference>
<evidence type="ECO:0000313" key="13">
    <source>
        <dbReference type="Proteomes" id="UP000318081"/>
    </source>
</evidence>
<dbReference type="InterPro" id="IPR017441">
    <property type="entry name" value="Protein_kinase_ATP_BS"/>
</dbReference>
<dbReference type="EC" id="2.7.11.1" evidence="12"/>
<dbReference type="Gene3D" id="1.10.510.10">
    <property type="entry name" value="Transferase(Phosphotransferase) domain 1"/>
    <property type="match status" value="1"/>
</dbReference>
<dbReference type="RefSeq" id="WP_145223335.1">
    <property type="nucleotide sequence ID" value="NZ_CP036432.1"/>
</dbReference>
<reference evidence="12 13" key="1">
    <citation type="submission" date="2019-02" db="EMBL/GenBank/DDBJ databases">
        <title>Deep-cultivation of Planctomycetes and their phenomic and genomic characterization uncovers novel biology.</title>
        <authorList>
            <person name="Wiegand S."/>
            <person name="Jogler M."/>
            <person name="Boedeker C."/>
            <person name="Pinto D."/>
            <person name="Vollmers J."/>
            <person name="Rivas-Marin E."/>
            <person name="Kohn T."/>
            <person name="Peeters S.H."/>
            <person name="Heuer A."/>
            <person name="Rast P."/>
            <person name="Oberbeckmann S."/>
            <person name="Bunk B."/>
            <person name="Jeske O."/>
            <person name="Meyerdierks A."/>
            <person name="Storesund J.E."/>
            <person name="Kallscheuer N."/>
            <person name="Luecker S."/>
            <person name="Lage O.M."/>
            <person name="Pohl T."/>
            <person name="Merkel B.J."/>
            <person name="Hornburger P."/>
            <person name="Mueller R.-W."/>
            <person name="Bruemmer F."/>
            <person name="Labrenz M."/>
            <person name="Spormann A.M."/>
            <person name="Op den Camp H."/>
            <person name="Overmann J."/>
            <person name="Amann R."/>
            <person name="Jetten M.S.M."/>
            <person name="Mascher T."/>
            <person name="Medema M.H."/>
            <person name="Devos D.P."/>
            <person name="Kaster A.-K."/>
            <person name="Ovreas L."/>
            <person name="Rohde M."/>
            <person name="Galperin M.Y."/>
            <person name="Jogler C."/>
        </authorList>
    </citation>
    <scope>NUCLEOTIDE SEQUENCE [LARGE SCALE GENOMIC DNA]</scope>
    <source>
        <strain evidence="12 13">TBK1r</strain>
    </source>
</reference>
<evidence type="ECO:0000259" key="11">
    <source>
        <dbReference type="PROSITE" id="PS50011"/>
    </source>
</evidence>
<gene>
    <name evidence="12" type="primary">pknB_27</name>
    <name evidence="12" type="ORF">TBK1r_74660</name>
</gene>
<dbReference type="SUPFAM" id="SSF69322">
    <property type="entry name" value="Tricorn protease domain 2"/>
    <property type="match status" value="1"/>
</dbReference>
<dbReference type="InterPro" id="IPR008271">
    <property type="entry name" value="Ser/Thr_kinase_AS"/>
</dbReference>
<evidence type="ECO:0000313" key="12">
    <source>
        <dbReference type="EMBL" id="QDV88433.1"/>
    </source>
</evidence>
<evidence type="ECO:0000256" key="3">
    <source>
        <dbReference type="ARBA" id="ARBA00022737"/>
    </source>
</evidence>
<feature type="repeat" description="WD" evidence="7">
    <location>
        <begin position="554"/>
        <end position="595"/>
    </location>
</feature>
<accession>A0ABX5Y2C5</accession>
<dbReference type="PROSITE" id="PS00107">
    <property type="entry name" value="PROTEIN_KINASE_ATP"/>
    <property type="match status" value="1"/>
</dbReference>
<dbReference type="InterPro" id="IPR015943">
    <property type="entry name" value="WD40/YVTN_repeat-like_dom_sf"/>
</dbReference>
<dbReference type="SUPFAM" id="SSF50978">
    <property type="entry name" value="WD40 repeat-like"/>
    <property type="match status" value="1"/>
</dbReference>
<evidence type="ECO:0000256" key="7">
    <source>
        <dbReference type="PROSITE-ProRule" id="PRU00221"/>
    </source>
</evidence>
<dbReference type="InterPro" id="IPR011009">
    <property type="entry name" value="Kinase-like_dom_sf"/>
</dbReference>
<evidence type="ECO:0000256" key="6">
    <source>
        <dbReference type="ARBA" id="ARBA00022840"/>
    </source>
</evidence>
<proteinExistence type="predicted"/>
<keyword evidence="5 12" id="KW-0418">Kinase</keyword>
<feature type="domain" description="Protein kinase" evidence="11">
    <location>
        <begin position="78"/>
        <end position="346"/>
    </location>
</feature>
<dbReference type="InterPro" id="IPR001680">
    <property type="entry name" value="WD40_rpt"/>
</dbReference>
<dbReference type="Proteomes" id="UP000318081">
    <property type="component" value="Chromosome"/>
</dbReference>
<keyword evidence="1 7" id="KW-0853">WD repeat</keyword>
<dbReference type="PROSITE" id="PS00678">
    <property type="entry name" value="WD_REPEATS_1"/>
    <property type="match status" value="1"/>
</dbReference>
<keyword evidence="9" id="KW-0175">Coiled coil</keyword>
<keyword evidence="13" id="KW-1185">Reference proteome</keyword>
<dbReference type="Pfam" id="PF00069">
    <property type="entry name" value="Pkinase"/>
    <property type="match status" value="1"/>
</dbReference>
<dbReference type="Pfam" id="PF00400">
    <property type="entry name" value="WD40"/>
    <property type="match status" value="3"/>
</dbReference>
<feature type="region of interest" description="Disordered" evidence="10">
    <location>
        <begin position="1"/>
        <end position="35"/>
    </location>
</feature>
<sequence>MPAEPSHDDDQGEPDEERPSTFLHDSDLPSSSDDFLGLAKRTRRNGGEQQETISENSDSLLGETITLNADGDHVLGNFRILSKLGSGGFGTVYKAEDLRLERFVAIKAALPRSSDRGDDQYKRVIHEGRAAAALEHPNIVSIYDVADLDGKPYIISQLIDGVTLKECITSGPTNHKWTAEIMLRVARAVDYAHGKGIIHRDLKPGNILLDHDENPHVNDFGIAKHSDSDETISNESSIIGTPAYMSPEQAAGHSRDADRRSDIYSLGVILYELATGEKPFRGSSRMLIHHVIHTDPQPPRMLNQSVPADLDTVCLKCLEKDPERRYQTAAELADDLQRILNGDPILARPVSGIEHFFRRCRRYPATTASVAGLIAAIAIGLAGVTWQWRRAEHNRQQEVIARKQVERSREQLQEEIAYSKQMLHDAESKLAFKSMAAGNHRLAQRSINQLRPFGDVEFRLLRNIEDRYQEILRHVEMITDVAISDDRRLIAATGLRTLLVWDTETKRIVYRFREKGKQLRCVDFANSSHRLAWGGEHGKVYLKTIGAAAAPMRPLDHGSAIEVIRFSADGAKLLSAGDNGNVIVWTSDTGAMDASHTVSTSTIRAADFLGREGIVTGDETGRIIRCDLTSGRCDEIAKNAFPILSLDTNADATLFAAGTQDNRFLVGRIDDPESIRRITTNHGPVVDLEFWDAKNALVTTNLYGQLGIWRLPNLTVRECHHYFQGIGHFTIDTGSDRILLGGGDGGVISLHVDDVRPDMVQMSRGVITDLTLVDQSIVVCHATGPASVLDRGSGRLLRTIPGETDAPPGNHTLPETLTCASASGDRNRIAFGTTDGRILIWNSETGKIRMCGMATDKSISQIELADDGLSAWTGGFDGGVRLWDLTKADSSTGVVALGGVVRGLRLSSDRQRAVAVSANGLAVLIDVAEQTELARTELGKSLHCVAWSSDSSQIAIGDARGTVHLYRSDLSNVAREIEVHTGPITAVTFSPSDQRIITVGNDEQIAFSNLITGRTGAMVENSHPMSIRDLAISDDARWMVTGDVGGNVRIWSVAK</sequence>
<keyword evidence="2 12" id="KW-0808">Transferase</keyword>
<dbReference type="InterPro" id="IPR019775">
    <property type="entry name" value="WD40_repeat_CS"/>
</dbReference>